<dbReference type="AlphaFoldDB" id="A0A8W7P4H6"/>
<organism evidence="2">
    <name type="scientific">Anopheles coluzzii</name>
    <name type="common">African malaria mosquito</name>
    <dbReference type="NCBI Taxonomy" id="1518534"/>
    <lineage>
        <taxon>Eukaryota</taxon>
        <taxon>Metazoa</taxon>
        <taxon>Ecdysozoa</taxon>
        <taxon>Arthropoda</taxon>
        <taxon>Hexapoda</taxon>
        <taxon>Insecta</taxon>
        <taxon>Pterygota</taxon>
        <taxon>Neoptera</taxon>
        <taxon>Endopterygota</taxon>
        <taxon>Diptera</taxon>
        <taxon>Nematocera</taxon>
        <taxon>Culicoidea</taxon>
        <taxon>Culicidae</taxon>
        <taxon>Anophelinae</taxon>
        <taxon>Anopheles</taxon>
    </lineage>
</organism>
<dbReference type="Proteomes" id="UP000075882">
    <property type="component" value="Unassembled WGS sequence"/>
</dbReference>
<feature type="region of interest" description="Disordered" evidence="1">
    <location>
        <begin position="1"/>
        <end position="42"/>
    </location>
</feature>
<name>A0A8W7P4H6_ANOCL</name>
<protein>
    <submittedName>
        <fullName evidence="2">Uncharacterized protein</fullName>
    </submittedName>
</protein>
<feature type="compositionally biased region" description="Acidic residues" evidence="1">
    <location>
        <begin position="86"/>
        <end position="96"/>
    </location>
</feature>
<dbReference type="EnsemblMetazoa" id="ACOM024698-RA">
    <property type="protein sequence ID" value="ACOM024698-PA.1"/>
    <property type="gene ID" value="ACOM024698"/>
</dbReference>
<evidence type="ECO:0000313" key="2">
    <source>
        <dbReference type="EnsemblMetazoa" id="ACOM024698-PA.1"/>
    </source>
</evidence>
<proteinExistence type="predicted"/>
<feature type="region of interest" description="Disordered" evidence="1">
    <location>
        <begin position="60"/>
        <end position="115"/>
    </location>
</feature>
<sequence length="186" mass="19627">MVNLVEQTGTDTTTTTTTTKPRSPSPPAEPATDVSNLQTSLFPSTVPTVAEANAADSRFPLFLDQPASSSAPDSDNDDRISTNDPAGDDGDDDDDDQSGKRTHQDSALDRPRETRRVRAAISPVFLNGAVKKRCLRPPQATNALATISIFGGNNSSAGPPNLGSSISPTMPLLTCHIARDRLPMAL</sequence>
<feature type="compositionally biased region" description="Basic and acidic residues" evidence="1">
    <location>
        <begin position="97"/>
        <end position="115"/>
    </location>
</feature>
<dbReference type="VEuPathDB" id="VectorBase:ACON2_040826"/>
<accession>A0A8W7P4H6</accession>
<evidence type="ECO:0000256" key="1">
    <source>
        <dbReference type="SAM" id="MobiDB-lite"/>
    </source>
</evidence>
<feature type="compositionally biased region" description="Polar residues" evidence="1">
    <location>
        <begin position="33"/>
        <end position="42"/>
    </location>
</feature>
<feature type="compositionally biased region" description="Low complexity" evidence="1">
    <location>
        <begin position="8"/>
        <end position="19"/>
    </location>
</feature>
<reference evidence="2" key="1">
    <citation type="submission" date="2022-08" db="UniProtKB">
        <authorList>
            <consortium name="EnsemblMetazoa"/>
        </authorList>
    </citation>
    <scope>IDENTIFICATION</scope>
</reference>